<dbReference type="InterPro" id="IPR002314">
    <property type="entry name" value="aa-tRNA-synt_IIb"/>
</dbReference>
<comment type="function">
    <text evidence="7">Catalyzes the attachment of proline to tRNA(Pro) in a two-step reaction: proline is first activated by ATP to form Pro-AMP and then transferred to the acceptor end of tRNA(Pro).</text>
</comment>
<evidence type="ECO:0000256" key="6">
    <source>
        <dbReference type="ARBA" id="ARBA00047671"/>
    </source>
</evidence>
<keyword evidence="2 7" id="KW-0547">Nucleotide-binding</keyword>
<dbReference type="AlphaFoldDB" id="A0A235BXY7"/>
<accession>A0A235BXY7</accession>
<dbReference type="InterPro" id="IPR045864">
    <property type="entry name" value="aa-tRNA-synth_II/BPL/LPL"/>
</dbReference>
<evidence type="ECO:0000256" key="4">
    <source>
        <dbReference type="ARBA" id="ARBA00022917"/>
    </source>
</evidence>
<evidence type="ECO:0000313" key="9">
    <source>
        <dbReference type="EMBL" id="OYD17220.1"/>
    </source>
</evidence>
<evidence type="ECO:0000256" key="5">
    <source>
        <dbReference type="ARBA" id="ARBA00023146"/>
    </source>
</evidence>
<dbReference type="Proteomes" id="UP000215215">
    <property type="component" value="Unassembled WGS sequence"/>
</dbReference>
<dbReference type="Pfam" id="PF03129">
    <property type="entry name" value="HGTP_anticodon"/>
    <property type="match status" value="1"/>
</dbReference>
<dbReference type="InterPro" id="IPR017449">
    <property type="entry name" value="Pro-tRNA_synth_II"/>
</dbReference>
<reference evidence="9 10" key="1">
    <citation type="submission" date="2017-07" db="EMBL/GenBank/DDBJ databases">
        <title>Recovery of genomes from metagenomes via a dereplication, aggregation, and scoring strategy.</title>
        <authorList>
            <person name="Sieber C.M."/>
            <person name="Probst A.J."/>
            <person name="Sharrar A."/>
            <person name="Thomas B.C."/>
            <person name="Hess M."/>
            <person name="Tringe S.G."/>
            <person name="Banfield J.F."/>
        </authorList>
    </citation>
    <scope>NUCLEOTIDE SEQUENCE [LARGE SCALE GENOMIC DNA]</scope>
    <source>
        <strain evidence="9">JGI_Cruoil_03_44_89</strain>
    </source>
</reference>
<dbReference type="Pfam" id="PF00587">
    <property type="entry name" value="tRNA-synt_2b"/>
    <property type="match status" value="1"/>
</dbReference>
<sequence length="460" mass="52259">MVLRAGLADYAPVKGCMVIRPYGYGIWENIQSILDKMIKSVGVQNAYFPLFIPESFIHKEKEHLAGFSPELAVVTYGGGKELEEKLVVRPTSETIINAMFSKWIQSFRDLPLLINQWANIVRWEMRTRLFLRTTEFLWQEGHTAHSTHDEASEMTLTMLSIYRDFMQNSLSIPVICGKKTSSQRFAGALETYTLEAMMGDCKALQMGTSHDLGQNFSRAFDITYQTKENKLEYVWQTSWGVSTRLIGAVVMVHGDDDGLVLPPVIAPIQVVIIPIWRGDEKGKIMEAVISLKKRLRDTTGASGLPLRVYVDTREEFTPGFKFNDWEMKGVPLRIEIGPRDIENSTVTIARRDERTRTTVKNSQALDSVVKTLDEIQGNLYLRAKRFMEGNTYTVNDWNQFKQKTGFVLSHWCGSTECEANIQSETNMTIRCIPMDGEEENGSCILCGKPSNRRVVFAKAY</sequence>
<dbReference type="InterPro" id="IPR002316">
    <property type="entry name" value="Pro-tRNA-ligase_IIa"/>
</dbReference>
<dbReference type="GO" id="GO:0017101">
    <property type="term" value="C:aminoacyl-tRNA synthetase multienzyme complex"/>
    <property type="evidence" value="ECO:0007669"/>
    <property type="project" value="TreeGrafter"/>
</dbReference>
<keyword evidence="5 7" id="KW-0030">Aminoacyl-tRNA synthetase</keyword>
<dbReference type="GO" id="GO:0005524">
    <property type="term" value="F:ATP binding"/>
    <property type="evidence" value="ECO:0007669"/>
    <property type="project" value="UniProtKB-UniRule"/>
</dbReference>
<dbReference type="SUPFAM" id="SSF55681">
    <property type="entry name" value="Class II aaRS and biotin synthetases"/>
    <property type="match status" value="1"/>
</dbReference>
<dbReference type="CDD" id="cd00862">
    <property type="entry name" value="ProRS_anticodon_zinc"/>
    <property type="match status" value="1"/>
</dbReference>
<dbReference type="InterPro" id="IPR033721">
    <property type="entry name" value="ProRS_core_arch_euk"/>
</dbReference>
<evidence type="ECO:0000256" key="7">
    <source>
        <dbReference type="HAMAP-Rule" id="MF_01571"/>
    </source>
</evidence>
<comment type="subcellular location">
    <subcellularLocation>
        <location evidence="7">Cytoplasm</location>
    </subcellularLocation>
</comment>
<dbReference type="CDD" id="cd00778">
    <property type="entry name" value="ProRS_core_arch_euk"/>
    <property type="match status" value="1"/>
</dbReference>
<dbReference type="InterPro" id="IPR004499">
    <property type="entry name" value="Pro-tRNA-ligase_IIa_arc-type"/>
</dbReference>
<comment type="catalytic activity">
    <reaction evidence="6 7">
        <text>tRNA(Pro) + L-proline + ATP = L-prolyl-tRNA(Pro) + AMP + diphosphate</text>
        <dbReference type="Rhea" id="RHEA:14305"/>
        <dbReference type="Rhea" id="RHEA-COMP:9700"/>
        <dbReference type="Rhea" id="RHEA-COMP:9702"/>
        <dbReference type="ChEBI" id="CHEBI:30616"/>
        <dbReference type="ChEBI" id="CHEBI:33019"/>
        <dbReference type="ChEBI" id="CHEBI:60039"/>
        <dbReference type="ChEBI" id="CHEBI:78442"/>
        <dbReference type="ChEBI" id="CHEBI:78532"/>
        <dbReference type="ChEBI" id="CHEBI:456215"/>
        <dbReference type="EC" id="6.1.1.15"/>
    </reaction>
</comment>
<dbReference type="InterPro" id="IPR006195">
    <property type="entry name" value="aa-tRNA-synth_II"/>
</dbReference>
<dbReference type="GO" id="GO:0004827">
    <property type="term" value="F:proline-tRNA ligase activity"/>
    <property type="evidence" value="ECO:0007669"/>
    <property type="project" value="UniProtKB-UniRule"/>
</dbReference>
<dbReference type="Gene3D" id="3.30.930.10">
    <property type="entry name" value="Bira Bifunctional Protein, Domain 2"/>
    <property type="match status" value="1"/>
</dbReference>
<keyword evidence="7" id="KW-0963">Cytoplasm</keyword>
<dbReference type="GO" id="GO:0006433">
    <property type="term" value="P:prolyl-tRNA aminoacylation"/>
    <property type="evidence" value="ECO:0007669"/>
    <property type="project" value="UniProtKB-UniRule"/>
</dbReference>
<dbReference type="FunFam" id="3.40.50.800:FF:000005">
    <property type="entry name" value="bifunctional glutamate/proline--tRNA ligase"/>
    <property type="match status" value="1"/>
</dbReference>
<evidence type="ECO:0000313" key="10">
    <source>
        <dbReference type="Proteomes" id="UP000215215"/>
    </source>
</evidence>
<proteinExistence type="inferred from homology"/>
<dbReference type="InterPro" id="IPR004154">
    <property type="entry name" value="Anticodon-bd"/>
</dbReference>
<evidence type="ECO:0000256" key="2">
    <source>
        <dbReference type="ARBA" id="ARBA00022741"/>
    </source>
</evidence>
<dbReference type="Gene3D" id="3.30.110.30">
    <property type="entry name" value="C-terminal domain of ProRS"/>
    <property type="match status" value="1"/>
</dbReference>
<keyword evidence="4 7" id="KW-0648">Protein biosynthesis</keyword>
<dbReference type="SMART" id="SM00946">
    <property type="entry name" value="ProRS-C_1"/>
    <property type="match status" value="1"/>
</dbReference>
<dbReference type="HAMAP" id="MF_01571">
    <property type="entry name" value="Pro_tRNA_synth_type3"/>
    <property type="match status" value="1"/>
</dbReference>
<dbReference type="FunFam" id="3.30.930.10:FF:000037">
    <property type="entry name" value="Proline--tRNA ligase"/>
    <property type="match status" value="1"/>
</dbReference>
<dbReference type="EMBL" id="NOZQ01000028">
    <property type="protein sequence ID" value="OYD17220.1"/>
    <property type="molecule type" value="Genomic_DNA"/>
</dbReference>
<evidence type="ECO:0000259" key="8">
    <source>
        <dbReference type="PROSITE" id="PS50862"/>
    </source>
</evidence>
<dbReference type="EC" id="6.1.1.15" evidence="7"/>
<comment type="subunit">
    <text evidence="7">Homodimer.</text>
</comment>
<dbReference type="Gene3D" id="3.40.50.800">
    <property type="entry name" value="Anticodon-binding domain"/>
    <property type="match status" value="1"/>
</dbReference>
<dbReference type="GO" id="GO:0005737">
    <property type="term" value="C:cytoplasm"/>
    <property type="evidence" value="ECO:0007669"/>
    <property type="project" value="UniProtKB-SubCell"/>
</dbReference>
<name>A0A235BXY7_UNCW3</name>
<evidence type="ECO:0000256" key="3">
    <source>
        <dbReference type="ARBA" id="ARBA00022840"/>
    </source>
</evidence>
<dbReference type="SUPFAM" id="SSF52954">
    <property type="entry name" value="Class II aaRS ABD-related"/>
    <property type="match status" value="1"/>
</dbReference>
<dbReference type="Pfam" id="PF09180">
    <property type="entry name" value="ProRS-C_1"/>
    <property type="match status" value="1"/>
</dbReference>
<dbReference type="PANTHER" id="PTHR43382:SF2">
    <property type="entry name" value="BIFUNCTIONAL GLUTAMATE_PROLINE--TRNA LIGASE"/>
    <property type="match status" value="1"/>
</dbReference>
<dbReference type="SUPFAM" id="SSF64586">
    <property type="entry name" value="C-terminal domain of ProRS"/>
    <property type="match status" value="1"/>
</dbReference>
<feature type="domain" description="Aminoacyl-transfer RNA synthetases class-II family profile" evidence="8">
    <location>
        <begin position="20"/>
        <end position="262"/>
    </location>
</feature>
<dbReference type="InterPro" id="IPR016061">
    <property type="entry name" value="Pro-tRNA_ligase_II_C"/>
</dbReference>
<dbReference type="InterPro" id="IPR036621">
    <property type="entry name" value="Anticodon-bd_dom_sf"/>
</dbReference>
<keyword evidence="3 7" id="KW-0067">ATP-binding</keyword>
<dbReference type="PANTHER" id="PTHR43382">
    <property type="entry name" value="PROLYL-TRNA SYNTHETASE"/>
    <property type="match status" value="1"/>
</dbReference>
<protein>
    <recommendedName>
        <fullName evidence="7">Proline--tRNA ligase</fullName>
        <ecNumber evidence="7">6.1.1.15</ecNumber>
    </recommendedName>
    <alternativeName>
        <fullName evidence="7">Prolyl-tRNA synthetase</fullName>
        <shortName evidence="7">ProRS</shortName>
    </alternativeName>
</protein>
<comment type="caution">
    <text evidence="9">The sequence shown here is derived from an EMBL/GenBank/DDBJ whole genome shotgun (WGS) entry which is preliminary data.</text>
</comment>
<dbReference type="PROSITE" id="PS50862">
    <property type="entry name" value="AA_TRNA_LIGASE_II"/>
    <property type="match status" value="1"/>
</dbReference>
<organism evidence="9 10">
    <name type="scientific">candidate division WOR-3 bacterium JGI_Cruoil_03_44_89</name>
    <dbReference type="NCBI Taxonomy" id="1973748"/>
    <lineage>
        <taxon>Bacteria</taxon>
        <taxon>Bacteria division WOR-3</taxon>
    </lineage>
</organism>
<keyword evidence="1 7" id="KW-0436">Ligase</keyword>
<dbReference type="NCBIfam" id="TIGR00408">
    <property type="entry name" value="proS_fam_I"/>
    <property type="match status" value="1"/>
</dbReference>
<comment type="similarity">
    <text evidence="7">Belongs to the class-II aminoacyl-tRNA synthetase family. ProS type 3 subfamily.</text>
</comment>
<comment type="domain">
    <text evidence="7">Consists of three domains: the N-terminal catalytic domain, the anticodon-binding domain and the C-terminal extension.</text>
</comment>
<dbReference type="PRINTS" id="PR01046">
    <property type="entry name" value="TRNASYNTHPRO"/>
</dbReference>
<evidence type="ECO:0000256" key="1">
    <source>
        <dbReference type="ARBA" id="ARBA00022598"/>
    </source>
</evidence>
<gene>
    <name evidence="7" type="primary">proS</name>
    <name evidence="9" type="ORF">CH333_01585</name>
</gene>